<dbReference type="AlphaFoldDB" id="A0A0G1GX20"/>
<protein>
    <submittedName>
        <fullName evidence="1">Caib/baif family protein</fullName>
    </submittedName>
</protein>
<sequence>MEYKSQNVICQNCKNDFTIEPDDFSFYEKIKVPSPTFCPWCRFIRRMSWRNDWHLFKKKDALSGKEIFSFLPEESPVKIYDRDYWWSDKWDPMEYSQNYDFSRPFFEQFKDLFYKVPLPAHSMHSIVNCHYCTNANNIKNCYLVRGATFTEDSAYLIWDHASKQCLDSHMTNKCELSYGNVNTTACYRTLFSVDCESCQEVALCKDCVGCNSCFGSIGLRNKSYCIFNQEYSKEEYKERIAEFNLGSNKNFQELKAKTYKHWLNFPQKYIHGYHNAGVSGDYIFESKNAKNCFRVRGAEDSKFLQNIINGPVKDCYDYANYGENAELVYECLIAGSGVYNTKFCTQSFPNVKDLTYCIFCNDSSDLFGCISLRKKQYCIFNKQYTKEEYEKLVPEIIAQMEKRGEYGEFFPSWLSYFPYKATAAYEFSPLNEEDAKKKGFLWYPTSKQNYQITLKNKNIADDIKDIGKGILSEVIECAHKESCQHECTGAFRIIEMEFDFCKRINISLPRLCTNCRHHERLLLRNSPAFYHRQCMCDKQNHNHQGRCQTEFETSYAPDRPEKIYCESCYNKEVY</sequence>
<organism evidence="1 2">
    <name type="scientific">Candidatus Nomurabacteria bacterium GW2011_GWF2_43_24</name>
    <dbReference type="NCBI Taxonomy" id="1618778"/>
    <lineage>
        <taxon>Bacteria</taxon>
        <taxon>Candidatus Nomuraibacteriota</taxon>
    </lineage>
</organism>
<name>A0A0G1GX20_9BACT</name>
<evidence type="ECO:0000313" key="2">
    <source>
        <dbReference type="Proteomes" id="UP000033907"/>
    </source>
</evidence>
<comment type="caution">
    <text evidence="1">The sequence shown here is derived from an EMBL/GenBank/DDBJ whole genome shotgun (WGS) entry which is preliminary data.</text>
</comment>
<dbReference type="EMBL" id="LCGH01000001">
    <property type="protein sequence ID" value="KKT11927.1"/>
    <property type="molecule type" value="Genomic_DNA"/>
</dbReference>
<evidence type="ECO:0000313" key="1">
    <source>
        <dbReference type="EMBL" id="KKT11927.1"/>
    </source>
</evidence>
<proteinExistence type="predicted"/>
<gene>
    <name evidence="1" type="ORF">UV91_C0001G0139</name>
</gene>
<dbReference type="Proteomes" id="UP000033907">
    <property type="component" value="Unassembled WGS sequence"/>
</dbReference>
<accession>A0A0G1GX20</accession>
<reference evidence="1 2" key="1">
    <citation type="journal article" date="2015" name="Nature">
        <title>rRNA introns, odd ribosomes, and small enigmatic genomes across a large radiation of phyla.</title>
        <authorList>
            <person name="Brown C.T."/>
            <person name="Hug L.A."/>
            <person name="Thomas B.C."/>
            <person name="Sharon I."/>
            <person name="Castelle C.J."/>
            <person name="Singh A."/>
            <person name="Wilkins M.J."/>
            <person name="Williams K.H."/>
            <person name="Banfield J.F."/>
        </authorList>
    </citation>
    <scope>NUCLEOTIDE SEQUENCE [LARGE SCALE GENOMIC DNA]</scope>
</reference>